<evidence type="ECO:0000256" key="3">
    <source>
        <dbReference type="ARBA" id="ARBA00023163"/>
    </source>
</evidence>
<accession>A0A559IXV6</accession>
<dbReference type="Proteomes" id="UP000318102">
    <property type="component" value="Unassembled WGS sequence"/>
</dbReference>
<dbReference type="InterPro" id="IPR001647">
    <property type="entry name" value="HTH_TetR"/>
</dbReference>
<comment type="caution">
    <text evidence="6">The sequence shown here is derived from an EMBL/GenBank/DDBJ whole genome shotgun (WGS) entry which is preliminary data.</text>
</comment>
<dbReference type="SUPFAM" id="SSF48498">
    <property type="entry name" value="Tetracyclin repressor-like, C-terminal domain"/>
    <property type="match status" value="1"/>
</dbReference>
<dbReference type="SUPFAM" id="SSF46689">
    <property type="entry name" value="Homeodomain-like"/>
    <property type="match status" value="1"/>
</dbReference>
<reference evidence="6 7" key="1">
    <citation type="submission" date="2019-07" db="EMBL/GenBank/DDBJ databases">
        <authorList>
            <person name="Kim J."/>
        </authorList>
    </citation>
    <scope>NUCLEOTIDE SEQUENCE [LARGE SCALE GENOMIC DNA]</scope>
    <source>
        <strain evidence="6 7">N4</strain>
    </source>
</reference>
<keyword evidence="7" id="KW-1185">Reference proteome</keyword>
<dbReference type="OrthoDB" id="9814200at2"/>
<evidence type="ECO:0000259" key="5">
    <source>
        <dbReference type="PROSITE" id="PS50977"/>
    </source>
</evidence>
<dbReference type="Pfam" id="PF00440">
    <property type="entry name" value="TetR_N"/>
    <property type="match status" value="1"/>
</dbReference>
<dbReference type="AlphaFoldDB" id="A0A559IXV6"/>
<evidence type="ECO:0000313" key="6">
    <source>
        <dbReference type="EMBL" id="TVX92453.1"/>
    </source>
</evidence>
<evidence type="ECO:0000313" key="7">
    <source>
        <dbReference type="Proteomes" id="UP000318102"/>
    </source>
</evidence>
<organism evidence="6 7">
    <name type="scientific">Paenibacillus agilis</name>
    <dbReference type="NCBI Taxonomy" id="3020863"/>
    <lineage>
        <taxon>Bacteria</taxon>
        <taxon>Bacillati</taxon>
        <taxon>Bacillota</taxon>
        <taxon>Bacilli</taxon>
        <taxon>Bacillales</taxon>
        <taxon>Paenibacillaceae</taxon>
        <taxon>Paenibacillus</taxon>
    </lineage>
</organism>
<dbReference type="Pfam" id="PF16925">
    <property type="entry name" value="TetR_C_13"/>
    <property type="match status" value="1"/>
</dbReference>
<dbReference type="PRINTS" id="PR00455">
    <property type="entry name" value="HTHTETR"/>
</dbReference>
<dbReference type="RefSeq" id="WP_144987935.1">
    <property type="nucleotide sequence ID" value="NZ_VNJK01000001.1"/>
</dbReference>
<dbReference type="GO" id="GO:0003677">
    <property type="term" value="F:DNA binding"/>
    <property type="evidence" value="ECO:0007669"/>
    <property type="project" value="UniProtKB-UniRule"/>
</dbReference>
<keyword evidence="1" id="KW-0805">Transcription regulation</keyword>
<evidence type="ECO:0000256" key="2">
    <source>
        <dbReference type="ARBA" id="ARBA00023125"/>
    </source>
</evidence>
<keyword evidence="3" id="KW-0804">Transcription</keyword>
<protein>
    <submittedName>
        <fullName evidence="6">TetR/AcrR family transcriptional regulator</fullName>
    </submittedName>
</protein>
<dbReference type="PROSITE" id="PS50977">
    <property type="entry name" value="HTH_TETR_2"/>
    <property type="match status" value="1"/>
</dbReference>
<feature type="domain" description="HTH tetR-type" evidence="5">
    <location>
        <begin position="5"/>
        <end position="65"/>
    </location>
</feature>
<dbReference type="InterPro" id="IPR036271">
    <property type="entry name" value="Tet_transcr_reg_TetR-rel_C_sf"/>
</dbReference>
<dbReference type="PANTHER" id="PTHR47506">
    <property type="entry name" value="TRANSCRIPTIONAL REGULATORY PROTEIN"/>
    <property type="match status" value="1"/>
</dbReference>
<gene>
    <name evidence="6" type="ORF">FPZ44_04915</name>
</gene>
<dbReference type="InterPro" id="IPR011075">
    <property type="entry name" value="TetR_C"/>
</dbReference>
<proteinExistence type="predicted"/>
<evidence type="ECO:0000256" key="4">
    <source>
        <dbReference type="PROSITE-ProRule" id="PRU00335"/>
    </source>
</evidence>
<dbReference type="EMBL" id="VNJK01000001">
    <property type="protein sequence ID" value="TVX92453.1"/>
    <property type="molecule type" value="Genomic_DNA"/>
</dbReference>
<dbReference type="Gene3D" id="1.10.357.10">
    <property type="entry name" value="Tetracycline Repressor, domain 2"/>
    <property type="match status" value="1"/>
</dbReference>
<sequence>MRNGQDTRNRIIEQSAVLFNEKGYSGSSINDIMDATGLKKGGIYRHFKNKDELALEAFNYAVDVLRKSYRQAIYGKKTAEEKLIAVLSVYRNVVEAPPLQGGCPVLNTAVDTDDTHPLLNQRAREVMSEWLSLLSSILHEGIQAKEFRADLDVEEAAIFLTSAFEGSIMMGKLYKDNGYVEKYAAQLKRYINYCVKQ</sequence>
<dbReference type="PANTHER" id="PTHR47506:SF3">
    <property type="entry name" value="HTH-TYPE TRANSCRIPTIONAL REGULATOR LMRA"/>
    <property type="match status" value="1"/>
</dbReference>
<dbReference type="InterPro" id="IPR009057">
    <property type="entry name" value="Homeodomain-like_sf"/>
</dbReference>
<evidence type="ECO:0000256" key="1">
    <source>
        <dbReference type="ARBA" id="ARBA00023015"/>
    </source>
</evidence>
<name>A0A559IXV6_9BACL</name>
<keyword evidence="2 4" id="KW-0238">DNA-binding</keyword>
<feature type="DNA-binding region" description="H-T-H motif" evidence="4">
    <location>
        <begin position="28"/>
        <end position="47"/>
    </location>
</feature>